<accession>A0A1V4A878</accession>
<proteinExistence type="predicted"/>
<dbReference type="Pfam" id="PF06803">
    <property type="entry name" value="DUF1232"/>
    <property type="match status" value="1"/>
</dbReference>
<dbReference type="InterPro" id="IPR010652">
    <property type="entry name" value="DUF1232"/>
</dbReference>
<keyword evidence="2 6" id="KW-0812">Transmembrane</keyword>
<keyword evidence="4 6" id="KW-0472">Membrane</keyword>
<evidence type="ECO:0000256" key="1">
    <source>
        <dbReference type="ARBA" id="ARBA00004127"/>
    </source>
</evidence>
<name>A0A1V4A878_9ACTN</name>
<feature type="compositionally biased region" description="Basic and acidic residues" evidence="5">
    <location>
        <begin position="98"/>
        <end position="110"/>
    </location>
</feature>
<evidence type="ECO:0000256" key="6">
    <source>
        <dbReference type="SAM" id="Phobius"/>
    </source>
</evidence>
<dbReference type="RefSeq" id="WP_077969103.1">
    <property type="nucleotide sequence ID" value="NZ_CP045178.1"/>
</dbReference>
<dbReference type="GO" id="GO:0012505">
    <property type="term" value="C:endomembrane system"/>
    <property type="evidence" value="ECO:0007669"/>
    <property type="project" value="UniProtKB-SubCell"/>
</dbReference>
<keyword evidence="3 6" id="KW-1133">Transmembrane helix</keyword>
<dbReference type="AlphaFoldDB" id="A0A1V4A878"/>
<feature type="region of interest" description="Disordered" evidence="5">
    <location>
        <begin position="98"/>
        <end position="118"/>
    </location>
</feature>
<dbReference type="OrthoDB" id="4332048at2"/>
<evidence type="ECO:0000313" key="9">
    <source>
        <dbReference type="Proteomes" id="UP000190539"/>
    </source>
</evidence>
<reference evidence="8 9" key="1">
    <citation type="submission" date="2017-02" db="EMBL/GenBank/DDBJ databases">
        <title>Draft Genome Sequence of Streptomyces tsukubaensis F601, a Producer of the immunosuppressant tacrolimus FK506.</title>
        <authorList>
            <person name="Zong G."/>
            <person name="Zhong C."/>
            <person name="Fu J."/>
            <person name="Qin R."/>
            <person name="Cao G."/>
        </authorList>
    </citation>
    <scope>NUCLEOTIDE SEQUENCE [LARGE SCALE GENOMIC DNA]</scope>
    <source>
        <strain evidence="8 9">F601</strain>
    </source>
</reference>
<protein>
    <recommendedName>
        <fullName evidence="7">DUF1232 domain-containing protein</fullName>
    </recommendedName>
</protein>
<organism evidence="8 9">
    <name type="scientific">Streptomyces tsukubensis</name>
    <dbReference type="NCBI Taxonomy" id="83656"/>
    <lineage>
        <taxon>Bacteria</taxon>
        <taxon>Bacillati</taxon>
        <taxon>Actinomycetota</taxon>
        <taxon>Actinomycetes</taxon>
        <taxon>Kitasatosporales</taxon>
        <taxon>Streptomycetaceae</taxon>
        <taxon>Streptomyces</taxon>
    </lineage>
</organism>
<sequence>MSDGLTVGIVVVAVLGVLLLAAAVVLAVRLVKARRSLRAAGLPEGKRWVFWGAIAYLVLPVDLIPDPVYLDDIGVLLLALRSLGSPGAGRYAADRALGGDERPVRGKDGRGVPPLGRR</sequence>
<evidence type="ECO:0000256" key="4">
    <source>
        <dbReference type="ARBA" id="ARBA00023136"/>
    </source>
</evidence>
<evidence type="ECO:0000313" key="8">
    <source>
        <dbReference type="EMBL" id="OON78047.1"/>
    </source>
</evidence>
<gene>
    <name evidence="8" type="ORF">B1H18_17660</name>
</gene>
<evidence type="ECO:0000256" key="3">
    <source>
        <dbReference type="ARBA" id="ARBA00022989"/>
    </source>
</evidence>
<feature type="transmembrane region" description="Helical" evidence="6">
    <location>
        <begin position="6"/>
        <end position="28"/>
    </location>
</feature>
<comment type="subcellular location">
    <subcellularLocation>
        <location evidence="1">Endomembrane system</location>
        <topology evidence="1">Multi-pass membrane protein</topology>
    </subcellularLocation>
</comment>
<comment type="caution">
    <text evidence="8">The sequence shown here is derived from an EMBL/GenBank/DDBJ whole genome shotgun (WGS) entry which is preliminary data.</text>
</comment>
<dbReference type="Proteomes" id="UP000190539">
    <property type="component" value="Unassembled WGS sequence"/>
</dbReference>
<evidence type="ECO:0000256" key="5">
    <source>
        <dbReference type="SAM" id="MobiDB-lite"/>
    </source>
</evidence>
<keyword evidence="9" id="KW-1185">Reference proteome</keyword>
<evidence type="ECO:0000259" key="7">
    <source>
        <dbReference type="Pfam" id="PF06803"/>
    </source>
</evidence>
<dbReference type="STRING" id="83656.B1H18_17660"/>
<evidence type="ECO:0000256" key="2">
    <source>
        <dbReference type="ARBA" id="ARBA00022692"/>
    </source>
</evidence>
<feature type="domain" description="DUF1232" evidence="7">
    <location>
        <begin position="47"/>
        <end position="78"/>
    </location>
</feature>
<dbReference type="EMBL" id="MVFC01000013">
    <property type="protein sequence ID" value="OON78047.1"/>
    <property type="molecule type" value="Genomic_DNA"/>
</dbReference>